<dbReference type="InterPro" id="IPR036388">
    <property type="entry name" value="WH-like_DNA-bd_sf"/>
</dbReference>
<dbReference type="SMART" id="SM00347">
    <property type="entry name" value="HTH_MARR"/>
    <property type="match status" value="1"/>
</dbReference>
<dbReference type="Gene3D" id="1.10.10.10">
    <property type="entry name" value="Winged helix-like DNA-binding domain superfamily/Winged helix DNA-binding domain"/>
    <property type="match status" value="1"/>
</dbReference>
<evidence type="ECO:0000313" key="3">
    <source>
        <dbReference type="Proteomes" id="UP000569914"/>
    </source>
</evidence>
<dbReference type="SUPFAM" id="SSF46785">
    <property type="entry name" value="Winged helix' DNA-binding domain"/>
    <property type="match status" value="1"/>
</dbReference>
<sequence length="150" mass="16681">MSPAEKPAFAQLAEMPGWLVGQASLFSHRLLIDRLAEEGARPYHYRLLAALDEAGPLSQADLGRRTGIDRSDVVAALDELVAAGFMERAPDEADRRRNVVTVTGAGKRRLRKLHRLVNEVQDEFVAPLTAAERKTLVRLLGRILDHHREA</sequence>
<organism evidence="2 3">
    <name type="scientific">Microlunatus parietis</name>
    <dbReference type="NCBI Taxonomy" id="682979"/>
    <lineage>
        <taxon>Bacteria</taxon>
        <taxon>Bacillati</taxon>
        <taxon>Actinomycetota</taxon>
        <taxon>Actinomycetes</taxon>
        <taxon>Propionibacteriales</taxon>
        <taxon>Propionibacteriaceae</taxon>
        <taxon>Microlunatus</taxon>
    </lineage>
</organism>
<dbReference type="GO" id="GO:0006950">
    <property type="term" value="P:response to stress"/>
    <property type="evidence" value="ECO:0007669"/>
    <property type="project" value="TreeGrafter"/>
</dbReference>
<dbReference type="InterPro" id="IPR036390">
    <property type="entry name" value="WH_DNA-bd_sf"/>
</dbReference>
<keyword evidence="2" id="KW-0238">DNA-binding</keyword>
<dbReference type="Pfam" id="PF12802">
    <property type="entry name" value="MarR_2"/>
    <property type="match status" value="1"/>
</dbReference>
<feature type="domain" description="HTH marR-type" evidence="1">
    <location>
        <begin position="1"/>
        <end position="145"/>
    </location>
</feature>
<dbReference type="Proteomes" id="UP000569914">
    <property type="component" value="Unassembled WGS sequence"/>
</dbReference>
<reference evidence="2 3" key="1">
    <citation type="submission" date="2020-07" db="EMBL/GenBank/DDBJ databases">
        <title>Sequencing the genomes of 1000 actinobacteria strains.</title>
        <authorList>
            <person name="Klenk H.-P."/>
        </authorList>
    </citation>
    <scope>NUCLEOTIDE SEQUENCE [LARGE SCALE GENOMIC DNA]</scope>
    <source>
        <strain evidence="2 3">DSM 22083</strain>
    </source>
</reference>
<dbReference type="EMBL" id="JACCBU010000001">
    <property type="protein sequence ID" value="NYE69135.1"/>
    <property type="molecule type" value="Genomic_DNA"/>
</dbReference>
<comment type="caution">
    <text evidence="2">The sequence shown here is derived from an EMBL/GenBank/DDBJ whole genome shotgun (WGS) entry which is preliminary data.</text>
</comment>
<dbReference type="InterPro" id="IPR000835">
    <property type="entry name" value="HTH_MarR-typ"/>
</dbReference>
<accession>A0A7Y9LA02</accession>
<dbReference type="PROSITE" id="PS50995">
    <property type="entry name" value="HTH_MARR_2"/>
    <property type="match status" value="1"/>
</dbReference>
<evidence type="ECO:0000259" key="1">
    <source>
        <dbReference type="PROSITE" id="PS50995"/>
    </source>
</evidence>
<protein>
    <submittedName>
        <fullName evidence="2">DNA-binding MarR family transcriptional regulator</fullName>
    </submittedName>
</protein>
<gene>
    <name evidence="2" type="ORF">BKA15_000464</name>
</gene>
<dbReference type="PRINTS" id="PR00598">
    <property type="entry name" value="HTHMARR"/>
</dbReference>
<dbReference type="AlphaFoldDB" id="A0A7Y9LA02"/>
<dbReference type="GO" id="GO:0003677">
    <property type="term" value="F:DNA binding"/>
    <property type="evidence" value="ECO:0007669"/>
    <property type="project" value="UniProtKB-KW"/>
</dbReference>
<name>A0A7Y9LA02_9ACTN</name>
<keyword evidence="3" id="KW-1185">Reference proteome</keyword>
<dbReference type="InterPro" id="IPR039422">
    <property type="entry name" value="MarR/SlyA-like"/>
</dbReference>
<dbReference type="GO" id="GO:0003700">
    <property type="term" value="F:DNA-binding transcription factor activity"/>
    <property type="evidence" value="ECO:0007669"/>
    <property type="project" value="InterPro"/>
</dbReference>
<dbReference type="RefSeq" id="WP_179747903.1">
    <property type="nucleotide sequence ID" value="NZ_JACCBU010000001.1"/>
</dbReference>
<proteinExistence type="predicted"/>
<evidence type="ECO:0000313" key="2">
    <source>
        <dbReference type="EMBL" id="NYE69135.1"/>
    </source>
</evidence>
<dbReference type="PANTHER" id="PTHR33164:SF95">
    <property type="entry name" value="TRANSCRIPTIONAL REGULATOR"/>
    <property type="match status" value="1"/>
</dbReference>
<dbReference type="PANTHER" id="PTHR33164">
    <property type="entry name" value="TRANSCRIPTIONAL REGULATOR, MARR FAMILY"/>
    <property type="match status" value="1"/>
</dbReference>